<keyword evidence="4" id="KW-0694">RNA-binding</keyword>
<protein>
    <recommendedName>
        <fullName evidence="3">CRISPR system Cms protein Csm2</fullName>
    </recommendedName>
    <alternativeName>
        <fullName evidence="6">CRISPR type III A-associated protein Csm2</fullName>
    </alternativeName>
</protein>
<dbReference type="EMBL" id="JAHHGZ010000024">
    <property type="protein sequence ID" value="MBW4669852.1"/>
    <property type="molecule type" value="Genomic_DNA"/>
</dbReference>
<dbReference type="GO" id="GO:0003723">
    <property type="term" value="F:RNA binding"/>
    <property type="evidence" value="ECO:0007669"/>
    <property type="project" value="UniProtKB-KW"/>
</dbReference>
<evidence type="ECO:0000256" key="1">
    <source>
        <dbReference type="ARBA" id="ARBA00003640"/>
    </source>
</evidence>
<gene>
    <name evidence="8" type="primary">csm2</name>
    <name evidence="8" type="ORF">KME60_21175</name>
</gene>
<dbReference type="NCBIfam" id="TIGR01870">
    <property type="entry name" value="cas_TM1810_Csm2"/>
    <property type="match status" value="1"/>
</dbReference>
<comment type="similarity">
    <text evidence="2">Belongs to the CRISPR-associated Csm2 family.</text>
</comment>
<evidence type="ECO:0000256" key="4">
    <source>
        <dbReference type="ARBA" id="ARBA00022884"/>
    </source>
</evidence>
<reference evidence="8" key="2">
    <citation type="journal article" date="2022" name="Microbiol. Resour. Announc.">
        <title>Metagenome Sequencing to Explore Phylogenomics of Terrestrial Cyanobacteria.</title>
        <authorList>
            <person name="Ward R.D."/>
            <person name="Stajich J.E."/>
            <person name="Johansen J.R."/>
            <person name="Huntemann M."/>
            <person name="Clum A."/>
            <person name="Foster B."/>
            <person name="Foster B."/>
            <person name="Roux S."/>
            <person name="Palaniappan K."/>
            <person name="Varghese N."/>
            <person name="Mukherjee S."/>
            <person name="Reddy T.B.K."/>
            <person name="Daum C."/>
            <person name="Copeland A."/>
            <person name="Chen I.A."/>
            <person name="Ivanova N.N."/>
            <person name="Kyrpides N.C."/>
            <person name="Shapiro N."/>
            <person name="Eloe-Fadrosh E.A."/>
            <person name="Pietrasiak N."/>
        </authorList>
    </citation>
    <scope>NUCLEOTIDE SEQUENCE</scope>
    <source>
        <strain evidence="8">GSE-NOS-MK-12-04C</strain>
    </source>
</reference>
<dbReference type="Proteomes" id="UP000729701">
    <property type="component" value="Unassembled WGS sequence"/>
</dbReference>
<comment type="caution">
    <text evidence="8">The sequence shown here is derived from an EMBL/GenBank/DDBJ whole genome shotgun (WGS) entry which is preliminary data.</text>
</comment>
<evidence type="ECO:0000313" key="9">
    <source>
        <dbReference type="Proteomes" id="UP000729701"/>
    </source>
</evidence>
<accession>A0A951UUJ4</accession>
<evidence type="ECO:0000256" key="3">
    <source>
        <dbReference type="ARBA" id="ARBA00016118"/>
    </source>
</evidence>
<keyword evidence="7" id="KW-0175">Coiled coil</keyword>
<dbReference type="GO" id="GO:0051607">
    <property type="term" value="P:defense response to virus"/>
    <property type="evidence" value="ECO:0007669"/>
    <property type="project" value="UniProtKB-KW"/>
</dbReference>
<comment type="function">
    <text evidence="1">This subunit may be involved in monitoring complementarity of crRNA and target RNA.</text>
</comment>
<evidence type="ECO:0000313" key="8">
    <source>
        <dbReference type="EMBL" id="MBW4669852.1"/>
    </source>
</evidence>
<dbReference type="AlphaFoldDB" id="A0A951UUJ4"/>
<dbReference type="Pfam" id="PF03750">
    <property type="entry name" value="Csm2_III-A"/>
    <property type="match status" value="1"/>
</dbReference>
<feature type="coiled-coil region" evidence="7">
    <location>
        <begin position="61"/>
        <end position="123"/>
    </location>
</feature>
<keyword evidence="5" id="KW-0051">Antiviral defense</keyword>
<dbReference type="InterPro" id="IPR010149">
    <property type="entry name" value="CRISPR-assoc_prot_Csm2_III-A"/>
</dbReference>
<evidence type="ECO:0000256" key="5">
    <source>
        <dbReference type="ARBA" id="ARBA00023118"/>
    </source>
</evidence>
<reference evidence="8" key="1">
    <citation type="submission" date="2021-05" db="EMBL/GenBank/DDBJ databases">
        <authorList>
            <person name="Pietrasiak N."/>
            <person name="Ward R."/>
            <person name="Stajich J.E."/>
            <person name="Kurbessoian T."/>
        </authorList>
    </citation>
    <scope>NUCLEOTIDE SEQUENCE</scope>
    <source>
        <strain evidence="8">GSE-NOS-MK-12-04C</strain>
    </source>
</reference>
<proteinExistence type="inferred from homology"/>
<evidence type="ECO:0000256" key="6">
    <source>
        <dbReference type="ARBA" id="ARBA00031723"/>
    </source>
</evidence>
<name>A0A951UUJ4_9CYAN</name>
<evidence type="ECO:0000256" key="7">
    <source>
        <dbReference type="SAM" id="Coils"/>
    </source>
</evidence>
<evidence type="ECO:0000256" key="2">
    <source>
        <dbReference type="ARBA" id="ARBA00006896"/>
    </source>
</evidence>
<sequence length="190" mass="21804">MPEINSQKPIVDQIITTITGLKDGLKTYPIRDLVKQAEKFGPYLKQQRLETNQVRKFLDAINQIKALLAQQNEDNNLQEELENIQKKAEKQKDTIRQIQNILEEDLNIKLKDIQKKADDDKDKLIFDKIEADVVLLKPKLAYAAARQRSAKPLEEVISVAIDKVESTKDFERLVQLIESIIAYHKAEGGK</sequence>
<organism evidence="8 9">
    <name type="scientific">Cyanomargarita calcarea GSE-NOS-MK-12-04C</name>
    <dbReference type="NCBI Taxonomy" id="2839659"/>
    <lineage>
        <taxon>Bacteria</taxon>
        <taxon>Bacillati</taxon>
        <taxon>Cyanobacteriota</taxon>
        <taxon>Cyanophyceae</taxon>
        <taxon>Nostocales</taxon>
        <taxon>Cyanomargaritaceae</taxon>
        <taxon>Cyanomargarita</taxon>
    </lineage>
</organism>